<dbReference type="CDD" id="cd01647">
    <property type="entry name" value="RT_LTR"/>
    <property type="match status" value="1"/>
</dbReference>
<dbReference type="EMBL" id="QXGC01000151">
    <property type="protein sequence ID" value="KAE9247281.1"/>
    <property type="molecule type" value="Genomic_DNA"/>
</dbReference>
<feature type="compositionally biased region" description="Basic and acidic residues" evidence="7">
    <location>
        <begin position="445"/>
        <end position="474"/>
    </location>
</feature>
<keyword evidence="4" id="KW-0255">Endonuclease</keyword>
<evidence type="ECO:0000256" key="1">
    <source>
        <dbReference type="ARBA" id="ARBA00022679"/>
    </source>
</evidence>
<dbReference type="FunFam" id="3.30.70.270:FF:000003">
    <property type="entry name" value="Transposon Ty3-G Gag-Pol polyprotein"/>
    <property type="match status" value="1"/>
</dbReference>
<evidence type="ECO:0000256" key="5">
    <source>
        <dbReference type="ARBA" id="ARBA00022801"/>
    </source>
</evidence>
<keyword evidence="3" id="KW-0540">Nuclease</keyword>
<dbReference type="InterPro" id="IPR041373">
    <property type="entry name" value="RT_RNaseH"/>
</dbReference>
<keyword evidence="1" id="KW-0808">Transferase</keyword>
<comment type="caution">
    <text evidence="9">The sequence shown here is derived from an EMBL/GenBank/DDBJ whole genome shotgun (WGS) entry which is preliminary data.</text>
</comment>
<evidence type="ECO:0000256" key="4">
    <source>
        <dbReference type="ARBA" id="ARBA00022759"/>
    </source>
</evidence>
<dbReference type="InterPro" id="IPR050951">
    <property type="entry name" value="Retrovirus_Pol_polyprotein"/>
</dbReference>
<dbReference type="Gene3D" id="3.10.10.10">
    <property type="entry name" value="HIV Type 1 Reverse Transcriptase, subunit A, domain 1"/>
    <property type="match status" value="1"/>
</dbReference>
<keyword evidence="6" id="KW-0695">RNA-directed DNA polymerase</keyword>
<dbReference type="FunFam" id="3.10.20.370:FF:000001">
    <property type="entry name" value="Retrovirus-related Pol polyprotein from transposon 17.6-like protein"/>
    <property type="match status" value="1"/>
</dbReference>
<dbReference type="GO" id="GO:0016787">
    <property type="term" value="F:hydrolase activity"/>
    <property type="evidence" value="ECO:0007669"/>
    <property type="project" value="UniProtKB-KW"/>
</dbReference>
<feature type="compositionally biased region" description="Low complexity" evidence="7">
    <location>
        <begin position="475"/>
        <end position="485"/>
    </location>
</feature>
<accession>A0A6A3LBG9</accession>
<name>A0A6A3LBG9_9STRA</name>
<dbReference type="PANTHER" id="PTHR37984:SF5">
    <property type="entry name" value="PROTEIN NYNRIN-LIKE"/>
    <property type="match status" value="1"/>
</dbReference>
<gene>
    <name evidence="10" type="ORF">PF004_g4397</name>
    <name evidence="9" type="ORF">PF011_g7001</name>
</gene>
<evidence type="ECO:0000313" key="12">
    <source>
        <dbReference type="Proteomes" id="UP000476176"/>
    </source>
</evidence>
<feature type="domain" description="Reverse transcriptase" evidence="8">
    <location>
        <begin position="1"/>
        <end position="105"/>
    </location>
</feature>
<keyword evidence="2" id="KW-0548">Nucleotidyltransferase</keyword>
<dbReference type="Proteomes" id="UP000476176">
    <property type="component" value="Unassembled WGS sequence"/>
</dbReference>
<reference evidence="11 12" key="1">
    <citation type="submission" date="2018-09" db="EMBL/GenBank/DDBJ databases">
        <title>Genomic investigation of the strawberry pathogen Phytophthora fragariae indicates pathogenicity is determined by transcriptional variation in three key races.</title>
        <authorList>
            <person name="Adams T.M."/>
            <person name="Armitage A.D."/>
            <person name="Sobczyk M.K."/>
            <person name="Bates H.J."/>
            <person name="Dunwell J.M."/>
            <person name="Nellist C.F."/>
            <person name="Harrison R.J."/>
        </authorList>
    </citation>
    <scope>NUCLEOTIDE SEQUENCE [LARGE SCALE GENOMIC DNA]</scope>
    <source>
        <strain evidence="10 12">BC-23</strain>
        <strain evidence="9 11">SCRP245</strain>
    </source>
</reference>
<dbReference type="Pfam" id="PF17917">
    <property type="entry name" value="RT_RNaseH"/>
    <property type="match status" value="1"/>
</dbReference>
<dbReference type="Pfam" id="PF00078">
    <property type="entry name" value="RVT_1"/>
    <property type="match status" value="1"/>
</dbReference>
<evidence type="ECO:0000256" key="7">
    <source>
        <dbReference type="SAM" id="MobiDB-lite"/>
    </source>
</evidence>
<feature type="region of interest" description="Disordered" evidence="7">
    <location>
        <begin position="391"/>
        <end position="496"/>
    </location>
</feature>
<evidence type="ECO:0000256" key="3">
    <source>
        <dbReference type="ARBA" id="ARBA00022722"/>
    </source>
</evidence>
<dbReference type="Gene3D" id="1.10.340.70">
    <property type="match status" value="1"/>
</dbReference>
<dbReference type="GO" id="GO:0003964">
    <property type="term" value="F:RNA-directed DNA polymerase activity"/>
    <property type="evidence" value="ECO:0007669"/>
    <property type="project" value="UniProtKB-KW"/>
</dbReference>
<organism evidence="9 11">
    <name type="scientific">Phytophthora fragariae</name>
    <dbReference type="NCBI Taxonomy" id="53985"/>
    <lineage>
        <taxon>Eukaryota</taxon>
        <taxon>Sar</taxon>
        <taxon>Stramenopiles</taxon>
        <taxon>Oomycota</taxon>
        <taxon>Peronosporomycetes</taxon>
        <taxon>Peronosporales</taxon>
        <taxon>Peronosporaceae</taxon>
        <taxon>Phytophthora</taxon>
    </lineage>
</organism>
<dbReference type="CDD" id="cd09274">
    <property type="entry name" value="RNase_HI_RT_Ty3"/>
    <property type="match status" value="1"/>
</dbReference>
<evidence type="ECO:0000313" key="10">
    <source>
        <dbReference type="EMBL" id="KAE9247281.1"/>
    </source>
</evidence>
<sequence length="588" mass="65606">MAEADRDKTAITTKKGLYRYIRMPFGLMNAPSTFQRLMNGVLRGLTWVTCLVYLDDIVVFTRGGIERHVIELASVLERLSAAGLTLKLEKCVFATTPMEYLGHELSCDGVLPVERLISAVKDLSRPRDPVEVKRFVHLAGYYRKFIEAFGSIMAPVTRLLRKATDWEWTEEQEFAFERIKAILKSKPLLIYLDFERPFRLVTDASKVRLGACLMQDAGDGWRPIAYASKVNSSAEANYSITELECLAVVWSVKLFRPYLNGRVFNIVTDHSALRWLMTRPSPAGRLHRWSLTLQEYEFDIAYRLGSTNVVADALPRAPAAVLAAVGRKTRASEQHTVVDSSVTAPVVTLTMEPAEVDAVVDVTSQQEVESVQAVTRDTIGDVEQDTNAMAAAATDKNGNKAAREATSRPLTRAAKRRADDEARRRQEQIVAATALVSVEATSSDPQRRRASSEDDSKGSEESKTRPDSVSRRPEGATAGQEQQEAAQDDNDESVPTCANETSLQLTDDEISEAQTHSKLVQTLLKVGKHQCMEVTQKYGFVLFKTPQGRRVILPPAMWPKVFKECHDSVWAGHLRGPHTYARISALYW</sequence>
<dbReference type="PANTHER" id="PTHR37984">
    <property type="entry name" value="PROTEIN CBG26694"/>
    <property type="match status" value="1"/>
</dbReference>
<dbReference type="InterPro" id="IPR043128">
    <property type="entry name" value="Rev_trsase/Diguanyl_cyclase"/>
</dbReference>
<evidence type="ECO:0000256" key="2">
    <source>
        <dbReference type="ARBA" id="ARBA00022695"/>
    </source>
</evidence>
<proteinExistence type="predicted"/>
<dbReference type="GO" id="GO:0004519">
    <property type="term" value="F:endonuclease activity"/>
    <property type="evidence" value="ECO:0007669"/>
    <property type="project" value="UniProtKB-KW"/>
</dbReference>
<dbReference type="Gene3D" id="3.30.70.270">
    <property type="match status" value="2"/>
</dbReference>
<evidence type="ECO:0000256" key="6">
    <source>
        <dbReference type="ARBA" id="ARBA00022918"/>
    </source>
</evidence>
<dbReference type="EMBL" id="QXFW01000304">
    <property type="protein sequence ID" value="KAE9016781.1"/>
    <property type="molecule type" value="Genomic_DNA"/>
</dbReference>
<dbReference type="SUPFAM" id="SSF56672">
    <property type="entry name" value="DNA/RNA polymerases"/>
    <property type="match status" value="1"/>
</dbReference>
<dbReference type="Proteomes" id="UP000460718">
    <property type="component" value="Unassembled WGS sequence"/>
</dbReference>
<keyword evidence="5" id="KW-0378">Hydrolase</keyword>
<dbReference type="InterPro" id="IPR000477">
    <property type="entry name" value="RT_dom"/>
</dbReference>
<evidence type="ECO:0000259" key="8">
    <source>
        <dbReference type="PROSITE" id="PS50878"/>
    </source>
</evidence>
<evidence type="ECO:0000313" key="9">
    <source>
        <dbReference type="EMBL" id="KAE9016781.1"/>
    </source>
</evidence>
<dbReference type="InterPro" id="IPR043502">
    <property type="entry name" value="DNA/RNA_pol_sf"/>
</dbReference>
<dbReference type="AlphaFoldDB" id="A0A6A3LBG9"/>
<dbReference type="FunFam" id="3.30.70.270:FF:000020">
    <property type="entry name" value="Transposon Tf2-6 polyprotein-like Protein"/>
    <property type="match status" value="1"/>
</dbReference>
<feature type="compositionally biased region" description="Basic and acidic residues" evidence="7">
    <location>
        <begin position="397"/>
        <end position="406"/>
    </location>
</feature>
<evidence type="ECO:0000313" key="11">
    <source>
        <dbReference type="Proteomes" id="UP000460718"/>
    </source>
</evidence>
<feature type="compositionally biased region" description="Basic and acidic residues" evidence="7">
    <location>
        <begin position="416"/>
        <end position="427"/>
    </location>
</feature>
<protein>
    <recommendedName>
        <fullName evidence="8">Reverse transcriptase domain-containing protein</fullName>
    </recommendedName>
</protein>
<dbReference type="PROSITE" id="PS50878">
    <property type="entry name" value="RT_POL"/>
    <property type="match status" value="1"/>
</dbReference>